<feature type="region of interest" description="Disordered" evidence="1">
    <location>
        <begin position="1"/>
        <end position="27"/>
    </location>
</feature>
<protein>
    <submittedName>
        <fullName evidence="2">Uncharacterized protein</fullName>
    </submittedName>
</protein>
<organism evidence="2 3">
    <name type="scientific">Lentzea jiangxiensis</name>
    <dbReference type="NCBI Taxonomy" id="641025"/>
    <lineage>
        <taxon>Bacteria</taxon>
        <taxon>Bacillati</taxon>
        <taxon>Actinomycetota</taxon>
        <taxon>Actinomycetes</taxon>
        <taxon>Pseudonocardiales</taxon>
        <taxon>Pseudonocardiaceae</taxon>
        <taxon>Lentzea</taxon>
    </lineage>
</organism>
<evidence type="ECO:0000313" key="3">
    <source>
        <dbReference type="Proteomes" id="UP000199691"/>
    </source>
</evidence>
<evidence type="ECO:0000256" key="1">
    <source>
        <dbReference type="SAM" id="MobiDB-lite"/>
    </source>
</evidence>
<dbReference type="Proteomes" id="UP000199691">
    <property type="component" value="Unassembled WGS sequence"/>
</dbReference>
<dbReference type="AlphaFoldDB" id="A0A1H0ICL5"/>
<sequence length="147" mass="15602">MARAVPCTRTYRPVPETVRSSTPPSPLPVEWTSVHTTPSADVCTWYALACAVSQCRRTRLTECVEPRSIRIHSGSRPSTEAQRVDVLPSTALPASSPAASTEEAVTALPRETSGSAAVALVVPVARSPSTSVPNSHFLAMNHLMPIG</sequence>
<gene>
    <name evidence="2" type="ORF">SAMN05421507_10251</name>
</gene>
<accession>A0A1H0ICL5</accession>
<dbReference type="EMBL" id="FNIX01000002">
    <property type="protein sequence ID" value="SDO29177.1"/>
    <property type="molecule type" value="Genomic_DNA"/>
</dbReference>
<keyword evidence="3" id="KW-1185">Reference proteome</keyword>
<reference evidence="3" key="1">
    <citation type="submission" date="2016-10" db="EMBL/GenBank/DDBJ databases">
        <authorList>
            <person name="Varghese N."/>
            <person name="Submissions S."/>
        </authorList>
    </citation>
    <scope>NUCLEOTIDE SEQUENCE [LARGE SCALE GENOMIC DNA]</scope>
    <source>
        <strain evidence="3">CGMCC 4.6609</strain>
    </source>
</reference>
<evidence type="ECO:0000313" key="2">
    <source>
        <dbReference type="EMBL" id="SDO29177.1"/>
    </source>
</evidence>
<name>A0A1H0ICL5_9PSEU</name>
<proteinExistence type="predicted"/>